<gene>
    <name evidence="2" type="ORF">D8M05_06230</name>
</gene>
<sequence length="204" mass="22789">MKKLLTLITIVTFILVGCSGTSDDESVEDTNNDTSESTTETEENVTEADENVPEETETNNLTVQVLKLDEEAGLTLDNNDLYKELTRVINEDPNIGTPNDFSMHTINSVNEEKENAAFIFMAINRTDMPMKNITFNFSMGYKDGEMIWENEQIALLEDTAGVLQPNSAVPVIMAMNPKQDEQIDSLTSENAVLELSNFEYETAE</sequence>
<dbReference type="Proteomes" id="UP000281813">
    <property type="component" value="Unassembled WGS sequence"/>
</dbReference>
<dbReference type="PROSITE" id="PS51257">
    <property type="entry name" value="PROKAR_LIPOPROTEIN"/>
    <property type="match status" value="1"/>
</dbReference>
<evidence type="ECO:0008006" key="4">
    <source>
        <dbReference type="Google" id="ProtNLM"/>
    </source>
</evidence>
<keyword evidence="3" id="KW-1185">Reference proteome</keyword>
<protein>
    <recommendedName>
        <fullName evidence="4">Lipoprotein</fullName>
    </recommendedName>
</protein>
<organism evidence="2 3">
    <name type="scientific">Oceanobacillus bengalensis</name>
    <dbReference type="NCBI Taxonomy" id="1435466"/>
    <lineage>
        <taxon>Bacteria</taxon>
        <taxon>Bacillati</taxon>
        <taxon>Bacillota</taxon>
        <taxon>Bacilli</taxon>
        <taxon>Bacillales</taxon>
        <taxon>Bacillaceae</taxon>
        <taxon>Oceanobacillus</taxon>
    </lineage>
</organism>
<evidence type="ECO:0000313" key="2">
    <source>
        <dbReference type="EMBL" id="RKQ16848.1"/>
    </source>
</evidence>
<feature type="compositionally biased region" description="Acidic residues" evidence="1">
    <location>
        <begin position="22"/>
        <end position="31"/>
    </location>
</feature>
<evidence type="ECO:0000256" key="1">
    <source>
        <dbReference type="SAM" id="MobiDB-lite"/>
    </source>
</evidence>
<dbReference type="EMBL" id="RBZO01000007">
    <property type="protein sequence ID" value="RKQ16848.1"/>
    <property type="molecule type" value="Genomic_DNA"/>
</dbReference>
<dbReference type="OrthoDB" id="2451243at2"/>
<evidence type="ECO:0000313" key="3">
    <source>
        <dbReference type="Proteomes" id="UP000281813"/>
    </source>
</evidence>
<feature type="region of interest" description="Disordered" evidence="1">
    <location>
        <begin position="21"/>
        <end position="57"/>
    </location>
</feature>
<accession>A0A494Z2V8</accession>
<dbReference type="AlphaFoldDB" id="A0A494Z2V8"/>
<proteinExistence type="predicted"/>
<name>A0A494Z2V8_9BACI</name>
<feature type="compositionally biased region" description="Acidic residues" evidence="1">
    <location>
        <begin position="39"/>
        <end position="57"/>
    </location>
</feature>
<reference evidence="2 3" key="1">
    <citation type="journal article" date="2015" name="Antonie Van Leeuwenhoek">
        <title>Oceanobacillus bengalensis sp. nov., a bacterium isolated from seawater of the Bay of Bengal.</title>
        <authorList>
            <person name="Yongchang O."/>
            <person name="Xiang W."/>
            <person name="Wang G."/>
        </authorList>
    </citation>
    <scope>NUCLEOTIDE SEQUENCE [LARGE SCALE GENOMIC DNA]</scope>
    <source>
        <strain evidence="2 3">MCCC 1K00260</strain>
    </source>
</reference>
<dbReference type="RefSeq" id="WP_121129745.1">
    <property type="nucleotide sequence ID" value="NZ_JBHUFK010000033.1"/>
</dbReference>
<comment type="caution">
    <text evidence="2">The sequence shown here is derived from an EMBL/GenBank/DDBJ whole genome shotgun (WGS) entry which is preliminary data.</text>
</comment>